<reference evidence="2 3" key="1">
    <citation type="submission" date="2016-09" db="EMBL/GenBank/DDBJ databases">
        <title>Extensive genetic diversity and differential bi-allelic expression allows diatom success in the polar Southern Ocean.</title>
        <authorList>
            <consortium name="DOE Joint Genome Institute"/>
            <person name="Mock T."/>
            <person name="Otillar R.P."/>
            <person name="Strauss J."/>
            <person name="Dupont C."/>
            <person name="Frickenhaus S."/>
            <person name="Maumus F."/>
            <person name="Mcmullan M."/>
            <person name="Sanges R."/>
            <person name="Schmutz J."/>
            <person name="Toseland A."/>
            <person name="Valas R."/>
            <person name="Veluchamy A."/>
            <person name="Ward B.J."/>
            <person name="Allen A."/>
            <person name="Barry K."/>
            <person name="Falciatore A."/>
            <person name="Ferrante M."/>
            <person name="Fortunato A.E."/>
            <person name="Gloeckner G."/>
            <person name="Gruber A."/>
            <person name="Hipkin R."/>
            <person name="Janech M."/>
            <person name="Kroth P."/>
            <person name="Leese F."/>
            <person name="Lindquist E."/>
            <person name="Lyon B.R."/>
            <person name="Martin J."/>
            <person name="Mayer C."/>
            <person name="Parker M."/>
            <person name="Quesneville H."/>
            <person name="Raymond J."/>
            <person name="Uhlig C."/>
            <person name="Valentin K.U."/>
            <person name="Worden A.Z."/>
            <person name="Armbrust E.V."/>
            <person name="Bowler C."/>
            <person name="Green B."/>
            <person name="Moulton V."/>
            <person name="Van Oosterhout C."/>
            <person name="Grigoriev I."/>
        </authorList>
    </citation>
    <scope>NUCLEOTIDE SEQUENCE [LARGE SCALE GENOMIC DNA]</scope>
    <source>
        <strain evidence="2 3">CCMP1102</strain>
    </source>
</reference>
<dbReference type="KEGG" id="fcy:FRACYDRAFT_168175"/>
<protein>
    <submittedName>
        <fullName evidence="2">Uncharacterized protein</fullName>
    </submittedName>
</protein>
<proteinExistence type="predicted"/>
<sequence length="96" mass="10497">MTRDRKKSFIVTIEKTIEELESSNQRMNAVLKDVKSQSPSTKLLTSASASTSTSTSMTFLKKNKMEEEEKKIDSTNVGSSSGLLPRAVSLSDLAPI</sequence>
<gene>
    <name evidence="2" type="ORF">FRACYDRAFT_168175</name>
</gene>
<feature type="region of interest" description="Disordered" evidence="1">
    <location>
        <begin position="33"/>
        <end position="96"/>
    </location>
</feature>
<feature type="non-terminal residue" evidence="2">
    <location>
        <position position="96"/>
    </location>
</feature>
<evidence type="ECO:0000256" key="1">
    <source>
        <dbReference type="SAM" id="MobiDB-lite"/>
    </source>
</evidence>
<dbReference type="Proteomes" id="UP000095751">
    <property type="component" value="Unassembled WGS sequence"/>
</dbReference>
<feature type="compositionally biased region" description="Basic and acidic residues" evidence="1">
    <location>
        <begin position="63"/>
        <end position="73"/>
    </location>
</feature>
<organism evidence="2 3">
    <name type="scientific">Fragilariopsis cylindrus CCMP1102</name>
    <dbReference type="NCBI Taxonomy" id="635003"/>
    <lineage>
        <taxon>Eukaryota</taxon>
        <taxon>Sar</taxon>
        <taxon>Stramenopiles</taxon>
        <taxon>Ochrophyta</taxon>
        <taxon>Bacillariophyta</taxon>
        <taxon>Bacillariophyceae</taxon>
        <taxon>Bacillariophycidae</taxon>
        <taxon>Bacillariales</taxon>
        <taxon>Bacillariaceae</taxon>
        <taxon>Fragilariopsis</taxon>
    </lineage>
</organism>
<dbReference type="OrthoDB" id="48941at2759"/>
<evidence type="ECO:0000313" key="2">
    <source>
        <dbReference type="EMBL" id="OEU18525.1"/>
    </source>
</evidence>
<evidence type="ECO:0000313" key="3">
    <source>
        <dbReference type="Proteomes" id="UP000095751"/>
    </source>
</evidence>
<keyword evidence="3" id="KW-1185">Reference proteome</keyword>
<accession>A0A1E7FKE7</accession>
<dbReference type="EMBL" id="KV784356">
    <property type="protein sequence ID" value="OEU18525.1"/>
    <property type="molecule type" value="Genomic_DNA"/>
</dbReference>
<dbReference type="InParanoid" id="A0A1E7FKE7"/>
<dbReference type="AlphaFoldDB" id="A0A1E7FKE7"/>
<name>A0A1E7FKE7_9STRA</name>
<feature type="compositionally biased region" description="Low complexity" evidence="1">
    <location>
        <begin position="38"/>
        <end position="58"/>
    </location>
</feature>